<evidence type="ECO:0000313" key="3">
    <source>
        <dbReference type="Proteomes" id="UP000310158"/>
    </source>
</evidence>
<dbReference type="Proteomes" id="UP000310158">
    <property type="component" value="Unassembled WGS sequence"/>
</dbReference>
<dbReference type="EMBL" id="SGPL01000883">
    <property type="protein sequence ID" value="THH06409.1"/>
    <property type="molecule type" value="Genomic_DNA"/>
</dbReference>
<keyword evidence="3" id="KW-1185">Reference proteome</keyword>
<feature type="domain" description="Histone acetyl transferase HAT1 N-terminal" evidence="1">
    <location>
        <begin position="4"/>
        <end position="54"/>
    </location>
</feature>
<dbReference type="SUPFAM" id="SSF55729">
    <property type="entry name" value="Acyl-CoA N-acyltransferases (Nat)"/>
    <property type="match status" value="1"/>
</dbReference>
<dbReference type="InterPro" id="IPR037113">
    <property type="entry name" value="Hat1_N_sf"/>
</dbReference>
<dbReference type="Gene3D" id="3.90.360.10">
    <property type="entry name" value="Histone acetyl transferase 1 (HAT1), N-terminal domain"/>
    <property type="match status" value="1"/>
</dbReference>
<dbReference type="Pfam" id="PF10394">
    <property type="entry name" value="Hat1_N"/>
    <property type="match status" value="1"/>
</dbReference>
<protein>
    <recommendedName>
        <fullName evidence="1">Histone acetyl transferase HAT1 N-terminal domain-containing protein</fullName>
    </recommendedName>
</protein>
<evidence type="ECO:0000313" key="2">
    <source>
        <dbReference type="EMBL" id="THH06409.1"/>
    </source>
</evidence>
<dbReference type="AlphaFoldDB" id="A0A4S4L4Y9"/>
<accession>A0A4S4L4Y9</accession>
<dbReference type="OrthoDB" id="10253098at2759"/>
<comment type="caution">
    <text evidence="2">The sequence shown here is derived from an EMBL/GenBank/DDBJ whole genome shotgun (WGS) entry which is preliminary data.</text>
</comment>
<gene>
    <name evidence="2" type="ORF">EW146_g9619</name>
</gene>
<organism evidence="2 3">
    <name type="scientific">Bondarzewia mesenterica</name>
    <dbReference type="NCBI Taxonomy" id="1095465"/>
    <lineage>
        <taxon>Eukaryota</taxon>
        <taxon>Fungi</taxon>
        <taxon>Dikarya</taxon>
        <taxon>Basidiomycota</taxon>
        <taxon>Agaricomycotina</taxon>
        <taxon>Agaricomycetes</taxon>
        <taxon>Russulales</taxon>
        <taxon>Bondarzewiaceae</taxon>
        <taxon>Bondarzewia</taxon>
    </lineage>
</organism>
<dbReference type="InterPro" id="IPR016181">
    <property type="entry name" value="Acyl_CoA_acyltransferase"/>
</dbReference>
<reference evidence="2 3" key="1">
    <citation type="submission" date="2019-02" db="EMBL/GenBank/DDBJ databases">
        <title>Genome sequencing of the rare red list fungi Bondarzewia mesenterica.</title>
        <authorList>
            <person name="Buettner E."/>
            <person name="Kellner H."/>
        </authorList>
    </citation>
    <scope>NUCLEOTIDE SEQUENCE [LARGE SCALE GENOMIC DNA]</scope>
    <source>
        <strain evidence="2 3">DSM 108281</strain>
    </source>
</reference>
<dbReference type="InterPro" id="IPR019467">
    <property type="entry name" value="Hat1_N"/>
</dbReference>
<dbReference type="GO" id="GO:0006325">
    <property type="term" value="P:chromatin organization"/>
    <property type="evidence" value="ECO:0007669"/>
    <property type="project" value="InterPro"/>
</dbReference>
<evidence type="ECO:0000259" key="1">
    <source>
        <dbReference type="Pfam" id="PF10394"/>
    </source>
</evidence>
<sequence length="175" mass="19981">MAEWTSDSNNALTLSLDKEALTEDESYDDFHPTFMYSIFGEEEKTYGSNDLVIDYSCPLAISSTIDDVRGMHEKDPQCLRPARQHPDLVYEPELLRQKIAALCEKDIYELNIVLTIYTADVDLANSPALRACRKVDSLGLRTISILTKALVFPDQGIAILSENWWRDWQKLQDPH</sequence>
<name>A0A4S4L4Y9_9AGAM</name>
<proteinExistence type="predicted"/>